<accession>A0AAD9ZDK8</accession>
<dbReference type="AlphaFoldDB" id="A0AAD9ZDK8"/>
<evidence type="ECO:0000313" key="3">
    <source>
        <dbReference type="Proteomes" id="UP001276659"/>
    </source>
</evidence>
<keyword evidence="3" id="KW-1185">Reference proteome</keyword>
<gene>
    <name evidence="2" type="ORF">OEA41_007427</name>
</gene>
<sequence>MATTRTGRSGSKSTPNLSVTSAPPNPSISTNPYKTWVLLVCGAPPKTDAGVPISEDSYFANEFLIGDFAGIMQVLHDLHGIKGEFWTCLDLASYVNVTKHKDIKFGRGNEVKTVYTQWQGKHRQLYEFIEAEDLKGRVVKWIQERAVEAKEGDTIDIIFVTHGNDRGDLQLGRDRISVVEMRTLLQSFKQEVEVNVVTSACFGGFLPEPIEQDNQEYRYIQAASQKHQKTSAIREGPLKGRSASDRYQCSYFAVAIVKSLGKIKVGGNLVARKKQTLGTHLSDLAGGILGGGTPSAGWSNPVHYTDWSYQDTLSNLLKLDYVEFPANQTASSRYLRAESSIAVFENTSDAAPVDDGYASVVENTLSSEVERMDEVNVVNEDMALLASIQANRKWSTSRAFLALLVRLRVQSTVFEVFMTLYIYQLVSISALELQVDLDTTDSEVFKVFQALLRSFQFGETLNNCPNIFLTDSYAMPLIWLSCMIVRGARVRLPVIVEFICRKEAFGDFNLAEFREWWPEGTALQVNPEAQATTKSKHGYIGVYLPMGLNKASTDDVYDVIDKPLQRLEALFAAYFMIPEEDFVPAGKVLQL</sequence>
<name>A0AAD9ZDK8_9LECA</name>
<feature type="compositionally biased region" description="Polar residues" evidence="1">
    <location>
        <begin position="15"/>
        <end position="26"/>
    </location>
</feature>
<organism evidence="2 3">
    <name type="scientific">Lepraria neglecta</name>
    <dbReference type="NCBI Taxonomy" id="209136"/>
    <lineage>
        <taxon>Eukaryota</taxon>
        <taxon>Fungi</taxon>
        <taxon>Dikarya</taxon>
        <taxon>Ascomycota</taxon>
        <taxon>Pezizomycotina</taxon>
        <taxon>Lecanoromycetes</taxon>
        <taxon>OSLEUM clade</taxon>
        <taxon>Lecanoromycetidae</taxon>
        <taxon>Lecanorales</taxon>
        <taxon>Lecanorineae</taxon>
        <taxon>Stereocaulaceae</taxon>
        <taxon>Lepraria</taxon>
    </lineage>
</organism>
<feature type="region of interest" description="Disordered" evidence="1">
    <location>
        <begin position="1"/>
        <end position="26"/>
    </location>
</feature>
<dbReference type="EMBL" id="JASNWA010000004">
    <property type="protein sequence ID" value="KAK3176105.1"/>
    <property type="molecule type" value="Genomic_DNA"/>
</dbReference>
<protein>
    <submittedName>
        <fullName evidence="2">Uncharacterized protein</fullName>
    </submittedName>
</protein>
<evidence type="ECO:0000256" key="1">
    <source>
        <dbReference type="SAM" id="MobiDB-lite"/>
    </source>
</evidence>
<feature type="compositionally biased region" description="Low complexity" evidence="1">
    <location>
        <begin position="1"/>
        <end position="14"/>
    </location>
</feature>
<proteinExistence type="predicted"/>
<dbReference type="Proteomes" id="UP001276659">
    <property type="component" value="Unassembled WGS sequence"/>
</dbReference>
<evidence type="ECO:0000313" key="2">
    <source>
        <dbReference type="EMBL" id="KAK3176105.1"/>
    </source>
</evidence>
<reference evidence="2" key="1">
    <citation type="submission" date="2022-11" db="EMBL/GenBank/DDBJ databases">
        <title>Chromosomal genome sequence assembly and mating type (MAT) locus characterization of the leprose asexual lichenized fungus Lepraria neglecta (Nyl.) Erichsen.</title>
        <authorList>
            <person name="Allen J.L."/>
            <person name="Pfeffer B."/>
        </authorList>
    </citation>
    <scope>NUCLEOTIDE SEQUENCE</scope>
    <source>
        <strain evidence="2">Allen 5258</strain>
    </source>
</reference>
<comment type="caution">
    <text evidence="2">The sequence shown here is derived from an EMBL/GenBank/DDBJ whole genome shotgun (WGS) entry which is preliminary data.</text>
</comment>